<dbReference type="PROSITE" id="PS50928">
    <property type="entry name" value="ABC_TM1"/>
    <property type="match status" value="1"/>
</dbReference>
<dbReference type="GO" id="GO:0005886">
    <property type="term" value="C:plasma membrane"/>
    <property type="evidence" value="ECO:0007669"/>
    <property type="project" value="UniProtKB-SubCell"/>
</dbReference>
<keyword evidence="6 7" id="KW-0472">Membrane</keyword>
<evidence type="ECO:0000313" key="11">
    <source>
        <dbReference type="Proteomes" id="UP000515947"/>
    </source>
</evidence>
<sequence length="328" mass="35826">MTSTIASVPPADEERRTGARRPAGPGPRRGTGLTPRWLPWLLLAPALAVLGGLLLYPLYRVLVLSLQDFGLRQLVTGESQWVGLDNFAELLTDPLLWKVALPNTVVFAVVNVVLTVGLGTLVALLLARVGVWTRGVLTSAIMVAWAMPAVTGTYVWVLLFDPRSGMVMRGLSTLGLVDPDTTNWFTERLPFYAIATLNVVHHGFPFVAVTVLAALMTLPQELMEAAELDGAGAWRRFWSVTVPLLKPVFAVVTILSTIWDFKVFTQIYLMPGGSGTNRDVLNLGTWSYITAISQNRYGLGAAIAVLLTALLLVITAVYLRTLFRQEEL</sequence>
<feature type="transmembrane region" description="Helical" evidence="7">
    <location>
        <begin position="37"/>
        <end position="59"/>
    </location>
</feature>
<evidence type="ECO:0000259" key="9">
    <source>
        <dbReference type="PROSITE" id="PS50928"/>
    </source>
</evidence>
<dbReference type="GO" id="GO:0055085">
    <property type="term" value="P:transmembrane transport"/>
    <property type="evidence" value="ECO:0007669"/>
    <property type="project" value="InterPro"/>
</dbReference>
<proteinExistence type="inferred from homology"/>
<evidence type="ECO:0000256" key="6">
    <source>
        <dbReference type="ARBA" id="ARBA00023136"/>
    </source>
</evidence>
<keyword evidence="11" id="KW-1185">Reference proteome</keyword>
<evidence type="ECO:0000256" key="7">
    <source>
        <dbReference type="RuleBase" id="RU363032"/>
    </source>
</evidence>
<comment type="subcellular location">
    <subcellularLocation>
        <location evidence="1 7">Cell membrane</location>
        <topology evidence="1 7">Multi-pass membrane protein</topology>
    </subcellularLocation>
</comment>
<feature type="compositionally biased region" description="Low complexity" evidence="8">
    <location>
        <begin position="20"/>
        <end position="30"/>
    </location>
</feature>
<dbReference type="Pfam" id="PF00528">
    <property type="entry name" value="BPD_transp_1"/>
    <property type="match status" value="1"/>
</dbReference>
<dbReference type="EMBL" id="CP060713">
    <property type="protein sequence ID" value="QNN53023.1"/>
    <property type="molecule type" value="Genomic_DNA"/>
</dbReference>
<name>A0A7G9RBP8_9ACTN</name>
<keyword evidence="4 7" id="KW-0812">Transmembrane</keyword>
<protein>
    <submittedName>
        <fullName evidence="10">Sugar ABC transporter permease</fullName>
    </submittedName>
</protein>
<comment type="similarity">
    <text evidence="7">Belongs to the binding-protein-dependent transport system permease family.</text>
</comment>
<dbReference type="Proteomes" id="UP000515947">
    <property type="component" value="Chromosome"/>
</dbReference>
<evidence type="ECO:0000256" key="5">
    <source>
        <dbReference type="ARBA" id="ARBA00022989"/>
    </source>
</evidence>
<dbReference type="CDD" id="cd06261">
    <property type="entry name" value="TM_PBP2"/>
    <property type="match status" value="1"/>
</dbReference>
<keyword evidence="5 7" id="KW-1133">Transmembrane helix</keyword>
<gene>
    <name evidence="10" type="ORF">H9L09_00490</name>
</gene>
<dbReference type="Gene3D" id="1.10.3720.10">
    <property type="entry name" value="MetI-like"/>
    <property type="match status" value="1"/>
</dbReference>
<dbReference type="PANTHER" id="PTHR43227">
    <property type="entry name" value="BLL4140 PROTEIN"/>
    <property type="match status" value="1"/>
</dbReference>
<evidence type="ECO:0000256" key="3">
    <source>
        <dbReference type="ARBA" id="ARBA00022475"/>
    </source>
</evidence>
<evidence type="ECO:0000256" key="2">
    <source>
        <dbReference type="ARBA" id="ARBA00022448"/>
    </source>
</evidence>
<keyword evidence="2 7" id="KW-0813">Transport</keyword>
<feature type="domain" description="ABC transmembrane type-1" evidence="9">
    <location>
        <begin position="101"/>
        <end position="318"/>
    </location>
</feature>
<feature type="transmembrane region" description="Helical" evidence="7">
    <location>
        <begin position="139"/>
        <end position="159"/>
    </location>
</feature>
<keyword evidence="3" id="KW-1003">Cell membrane</keyword>
<dbReference type="KEGG" id="nmes:H9L09_00490"/>
<dbReference type="SUPFAM" id="SSF161098">
    <property type="entry name" value="MetI-like"/>
    <property type="match status" value="1"/>
</dbReference>
<feature type="transmembrane region" description="Helical" evidence="7">
    <location>
        <begin position="191"/>
        <end position="216"/>
    </location>
</feature>
<evidence type="ECO:0000256" key="8">
    <source>
        <dbReference type="SAM" id="MobiDB-lite"/>
    </source>
</evidence>
<feature type="region of interest" description="Disordered" evidence="8">
    <location>
        <begin position="1"/>
        <end position="30"/>
    </location>
</feature>
<evidence type="ECO:0000256" key="4">
    <source>
        <dbReference type="ARBA" id="ARBA00022692"/>
    </source>
</evidence>
<evidence type="ECO:0000256" key="1">
    <source>
        <dbReference type="ARBA" id="ARBA00004651"/>
    </source>
</evidence>
<dbReference type="InterPro" id="IPR050809">
    <property type="entry name" value="UgpAE/MalFG_permease"/>
</dbReference>
<dbReference type="RefSeq" id="WP_187578865.1">
    <property type="nucleotide sequence ID" value="NZ_CP060713.1"/>
</dbReference>
<feature type="transmembrane region" description="Helical" evidence="7">
    <location>
        <begin position="105"/>
        <end position="127"/>
    </location>
</feature>
<dbReference type="AlphaFoldDB" id="A0A7G9RBP8"/>
<feature type="transmembrane region" description="Helical" evidence="7">
    <location>
        <begin position="297"/>
        <end position="319"/>
    </location>
</feature>
<dbReference type="InterPro" id="IPR035906">
    <property type="entry name" value="MetI-like_sf"/>
</dbReference>
<feature type="transmembrane region" description="Helical" evidence="7">
    <location>
        <begin position="237"/>
        <end position="259"/>
    </location>
</feature>
<reference evidence="10 11" key="1">
    <citation type="submission" date="2020-08" db="EMBL/GenBank/DDBJ databases">
        <title>Genome sequence of Nocardioides mesophilus KACC 16243T.</title>
        <authorList>
            <person name="Hyun D.-W."/>
            <person name="Bae J.-W."/>
        </authorList>
    </citation>
    <scope>NUCLEOTIDE SEQUENCE [LARGE SCALE GENOMIC DNA]</scope>
    <source>
        <strain evidence="10 11">KACC 16243</strain>
    </source>
</reference>
<organism evidence="10 11">
    <name type="scientific">Nocardioides mesophilus</name>
    <dbReference type="NCBI Taxonomy" id="433659"/>
    <lineage>
        <taxon>Bacteria</taxon>
        <taxon>Bacillati</taxon>
        <taxon>Actinomycetota</taxon>
        <taxon>Actinomycetes</taxon>
        <taxon>Propionibacteriales</taxon>
        <taxon>Nocardioidaceae</taxon>
        <taxon>Nocardioides</taxon>
    </lineage>
</organism>
<accession>A0A7G9RBP8</accession>
<dbReference type="PANTHER" id="PTHR43227:SF8">
    <property type="entry name" value="DIACETYLCHITOBIOSE UPTAKE SYSTEM PERMEASE PROTEIN DASB"/>
    <property type="match status" value="1"/>
</dbReference>
<dbReference type="InterPro" id="IPR000515">
    <property type="entry name" value="MetI-like"/>
</dbReference>
<evidence type="ECO:0000313" key="10">
    <source>
        <dbReference type="EMBL" id="QNN53023.1"/>
    </source>
</evidence>